<dbReference type="EMBL" id="OU503041">
    <property type="protein sequence ID" value="CAI9762902.1"/>
    <property type="molecule type" value="Genomic_DNA"/>
</dbReference>
<dbReference type="AlphaFoldDB" id="A0AAD1Z493"/>
<evidence type="ECO:0000313" key="2">
    <source>
        <dbReference type="Proteomes" id="UP000834106"/>
    </source>
</evidence>
<accession>A0AAD1Z493</accession>
<proteinExistence type="predicted"/>
<evidence type="ECO:0000313" key="1">
    <source>
        <dbReference type="EMBL" id="CAI9762902.1"/>
    </source>
</evidence>
<dbReference type="PANTHER" id="PTHR33240">
    <property type="entry name" value="OS08G0508500 PROTEIN"/>
    <property type="match status" value="1"/>
</dbReference>
<gene>
    <name evidence="1" type="ORF">FPE_LOCUS10332</name>
</gene>
<keyword evidence="2" id="KW-1185">Reference proteome</keyword>
<sequence length="172" mass="18990">MTSYTVSRSHEGRAVEPITFTQDDATGVHFPHCDVLVVRAIVASNGLKRMLEDNGSSVNILFGTTFDKMAMDHELTPMSSPLYGFIVDRIIPRGKITLAVEMGASPQIAHHFMEFLVVDRRCAYHGVLGRPALKELWAVTSIYHLCMKLPMERGIATIRGDQMGSGSAISIR</sequence>
<protein>
    <submittedName>
        <fullName evidence="1">Uncharacterized protein</fullName>
    </submittedName>
</protein>
<organism evidence="1 2">
    <name type="scientific">Fraxinus pennsylvanica</name>
    <dbReference type="NCBI Taxonomy" id="56036"/>
    <lineage>
        <taxon>Eukaryota</taxon>
        <taxon>Viridiplantae</taxon>
        <taxon>Streptophyta</taxon>
        <taxon>Embryophyta</taxon>
        <taxon>Tracheophyta</taxon>
        <taxon>Spermatophyta</taxon>
        <taxon>Magnoliopsida</taxon>
        <taxon>eudicotyledons</taxon>
        <taxon>Gunneridae</taxon>
        <taxon>Pentapetalae</taxon>
        <taxon>asterids</taxon>
        <taxon>lamiids</taxon>
        <taxon>Lamiales</taxon>
        <taxon>Oleaceae</taxon>
        <taxon>Oleeae</taxon>
        <taxon>Fraxinus</taxon>
    </lineage>
</organism>
<name>A0AAD1Z493_9LAMI</name>
<reference evidence="1" key="1">
    <citation type="submission" date="2023-05" db="EMBL/GenBank/DDBJ databases">
        <authorList>
            <person name="Huff M."/>
        </authorList>
    </citation>
    <scope>NUCLEOTIDE SEQUENCE</scope>
</reference>
<dbReference type="Proteomes" id="UP000834106">
    <property type="component" value="Chromosome 6"/>
</dbReference>
<dbReference type="PANTHER" id="PTHR33240:SF15">
    <property type="entry name" value="GAG-PRO-LIKE PROTEIN"/>
    <property type="match status" value="1"/>
</dbReference>